<comment type="subcellular location">
    <subcellularLocation>
        <location evidence="5">Cell membrane</location>
        <topology evidence="5">Peripheral membrane protein</topology>
        <orientation evidence="5">Cytoplasmic side</orientation>
    </subcellularLocation>
    <subcellularLocation>
        <location evidence="6">Cleavage furrow</location>
    </subcellularLocation>
    <subcellularLocation>
        <location evidence="2">Cytoplasm</location>
        <location evidence="2">Cytoskeleton</location>
        <location evidence="2">Spindle</location>
    </subcellularLocation>
    <subcellularLocation>
        <location evidence="4">Cytoplasmic vesicle</location>
        <location evidence="4">Secretory vesicle</location>
        <location evidence="4">Acrosome</location>
    </subcellularLocation>
    <subcellularLocation>
        <location evidence="3">Midbody</location>
    </subcellularLocation>
    <subcellularLocation>
        <location evidence="1">Nucleus</location>
    </subcellularLocation>
</comment>
<evidence type="ECO:0000256" key="31">
    <source>
        <dbReference type="ARBA" id="ARBA00075869"/>
    </source>
</evidence>
<evidence type="ECO:0000256" key="27">
    <source>
        <dbReference type="ARBA" id="ARBA00023242"/>
    </source>
</evidence>
<feature type="coiled-coil region" evidence="32">
    <location>
        <begin position="58"/>
        <end position="106"/>
    </location>
</feature>
<dbReference type="Gene3D" id="3.30.60.20">
    <property type="match status" value="1"/>
</dbReference>
<evidence type="ECO:0000256" key="3">
    <source>
        <dbReference type="ARBA" id="ARBA00004214"/>
    </source>
</evidence>
<evidence type="ECO:0000256" key="15">
    <source>
        <dbReference type="ARBA" id="ARBA00022723"/>
    </source>
</evidence>
<dbReference type="InterPro" id="IPR002219">
    <property type="entry name" value="PKC_DAG/PE"/>
</dbReference>
<evidence type="ECO:0000256" key="6">
    <source>
        <dbReference type="ARBA" id="ARBA00004626"/>
    </source>
</evidence>
<protein>
    <recommendedName>
        <fullName evidence="30">Rac GTPase-activating protein 1</fullName>
    </recommendedName>
    <alternativeName>
        <fullName evidence="31">Male germ cell RacGap</fullName>
    </alternativeName>
</protein>
<keyword evidence="18" id="KW-0862">Zinc</keyword>
<keyword evidence="11" id="KW-0963">Cytoplasm</keyword>
<evidence type="ECO:0000256" key="5">
    <source>
        <dbReference type="ARBA" id="ARBA00004413"/>
    </source>
</evidence>
<dbReference type="Ensembl" id="ENSSAUT00010025650.1">
    <property type="protein sequence ID" value="ENSSAUP00010024280.1"/>
    <property type="gene ID" value="ENSSAUG00010010545.1"/>
</dbReference>
<dbReference type="Pfam" id="PF00620">
    <property type="entry name" value="RhoGAP"/>
    <property type="match status" value="1"/>
</dbReference>
<keyword evidence="16" id="KW-0863">Zinc-finger</keyword>
<keyword evidence="8" id="KW-0343">GTPase activation</keyword>
<keyword evidence="23" id="KW-0406">Ion transport</keyword>
<dbReference type="InterPro" id="IPR008936">
    <property type="entry name" value="Rho_GTPase_activation_prot"/>
</dbReference>
<evidence type="ECO:0000256" key="28">
    <source>
        <dbReference type="ARBA" id="ARBA00023306"/>
    </source>
</evidence>
<evidence type="ECO:0000256" key="22">
    <source>
        <dbReference type="ARBA" id="ARBA00023054"/>
    </source>
</evidence>
<evidence type="ECO:0000256" key="29">
    <source>
        <dbReference type="ARBA" id="ARBA00023329"/>
    </source>
</evidence>
<evidence type="ECO:0000256" key="14">
    <source>
        <dbReference type="ARBA" id="ARBA00022618"/>
    </source>
</evidence>
<dbReference type="PROSITE" id="PS50081">
    <property type="entry name" value="ZF_DAG_PE_2"/>
    <property type="match status" value="1"/>
</dbReference>
<keyword evidence="20" id="KW-0744">Spermatogenesis</keyword>
<dbReference type="GO" id="GO:0001669">
    <property type="term" value="C:acrosomal vesicle"/>
    <property type="evidence" value="ECO:0007669"/>
    <property type="project" value="UniProtKB-SubCell"/>
</dbReference>
<keyword evidence="13" id="KW-0597">Phosphoprotein</keyword>
<dbReference type="GO" id="GO:0007283">
    <property type="term" value="P:spermatogenesis"/>
    <property type="evidence" value="ECO:0007669"/>
    <property type="project" value="UniProtKB-KW"/>
</dbReference>
<dbReference type="Gene3D" id="1.10.555.10">
    <property type="entry name" value="Rho GTPase activation protein"/>
    <property type="match status" value="1"/>
</dbReference>
<evidence type="ECO:0000256" key="32">
    <source>
        <dbReference type="SAM" id="Coils"/>
    </source>
</evidence>
<dbReference type="InterPro" id="IPR000198">
    <property type="entry name" value="RhoGAP_dom"/>
</dbReference>
<keyword evidence="15" id="KW-0479">Metal-binding</keyword>
<evidence type="ECO:0000256" key="7">
    <source>
        <dbReference type="ARBA" id="ARBA00022448"/>
    </source>
</evidence>
<feature type="compositionally biased region" description="Low complexity" evidence="33">
    <location>
        <begin position="559"/>
        <end position="570"/>
    </location>
</feature>
<feature type="region of interest" description="Disordered" evidence="33">
    <location>
        <begin position="545"/>
        <end position="575"/>
    </location>
</feature>
<evidence type="ECO:0000256" key="4">
    <source>
        <dbReference type="ARBA" id="ARBA00004218"/>
    </source>
</evidence>
<feature type="domain" description="Phorbol-ester/DAG-type" evidence="34">
    <location>
        <begin position="258"/>
        <end position="307"/>
    </location>
</feature>
<evidence type="ECO:0000256" key="20">
    <source>
        <dbReference type="ARBA" id="ARBA00022871"/>
    </source>
</evidence>
<evidence type="ECO:0000256" key="18">
    <source>
        <dbReference type="ARBA" id="ARBA00022833"/>
    </source>
</evidence>
<dbReference type="GO" id="GO:0008289">
    <property type="term" value="F:lipid binding"/>
    <property type="evidence" value="ECO:0007669"/>
    <property type="project" value="UniProtKB-KW"/>
</dbReference>
<dbReference type="CDD" id="cd20821">
    <property type="entry name" value="C1_MgcRacGAP"/>
    <property type="match status" value="1"/>
</dbReference>
<keyword evidence="14" id="KW-0132">Cell division</keyword>
<dbReference type="PANTHER" id="PTHR46199">
    <property type="entry name" value="RAC GTPASE-ACTIVATING PROTEIN 1"/>
    <property type="match status" value="1"/>
</dbReference>
<evidence type="ECO:0000256" key="24">
    <source>
        <dbReference type="ARBA" id="ARBA00023121"/>
    </source>
</evidence>
<dbReference type="Pfam" id="PF00130">
    <property type="entry name" value="C1_1"/>
    <property type="match status" value="1"/>
</dbReference>
<dbReference type="SUPFAM" id="SSF48350">
    <property type="entry name" value="GTPase activation domain, GAP"/>
    <property type="match status" value="1"/>
</dbReference>
<evidence type="ECO:0000256" key="1">
    <source>
        <dbReference type="ARBA" id="ARBA00004123"/>
    </source>
</evidence>
<feature type="domain" description="Rho-GAP" evidence="35">
    <location>
        <begin position="321"/>
        <end position="511"/>
    </location>
</feature>
<evidence type="ECO:0000256" key="19">
    <source>
        <dbReference type="ARBA" id="ARBA00022843"/>
    </source>
</evidence>
<keyword evidence="19" id="KW-0832">Ubl conjugation</keyword>
<evidence type="ECO:0000313" key="37">
    <source>
        <dbReference type="Proteomes" id="UP000472265"/>
    </source>
</evidence>
<dbReference type="GO" id="GO:0005634">
    <property type="term" value="C:nucleus"/>
    <property type="evidence" value="ECO:0007669"/>
    <property type="project" value="UniProtKB-SubCell"/>
</dbReference>
<organism evidence="36 37">
    <name type="scientific">Sparus aurata</name>
    <name type="common">Gilthead sea bream</name>
    <dbReference type="NCBI Taxonomy" id="8175"/>
    <lineage>
        <taxon>Eukaryota</taxon>
        <taxon>Metazoa</taxon>
        <taxon>Chordata</taxon>
        <taxon>Craniata</taxon>
        <taxon>Vertebrata</taxon>
        <taxon>Euteleostomi</taxon>
        <taxon>Actinopterygii</taxon>
        <taxon>Neopterygii</taxon>
        <taxon>Teleostei</taxon>
        <taxon>Neoteleostei</taxon>
        <taxon>Acanthomorphata</taxon>
        <taxon>Eupercaria</taxon>
        <taxon>Spariformes</taxon>
        <taxon>Sparidae</taxon>
        <taxon>Sparus</taxon>
    </lineage>
</organism>
<dbReference type="SMART" id="SM00109">
    <property type="entry name" value="C1"/>
    <property type="match status" value="1"/>
</dbReference>
<keyword evidence="24" id="KW-0446">Lipid-binding</keyword>
<dbReference type="InterPro" id="IPR046349">
    <property type="entry name" value="C1-like_sf"/>
</dbReference>
<dbReference type="GO" id="GO:0030154">
    <property type="term" value="P:cell differentiation"/>
    <property type="evidence" value="ECO:0007669"/>
    <property type="project" value="UniProtKB-KW"/>
</dbReference>
<dbReference type="GO" id="GO:0051233">
    <property type="term" value="C:spindle midzone"/>
    <property type="evidence" value="ECO:0007669"/>
    <property type="project" value="TreeGrafter"/>
</dbReference>
<evidence type="ECO:0000259" key="35">
    <source>
        <dbReference type="PROSITE" id="PS50238"/>
    </source>
</evidence>
<dbReference type="AlphaFoldDB" id="A0A671VD33"/>
<feature type="region of interest" description="Disordered" evidence="33">
    <location>
        <begin position="158"/>
        <end position="193"/>
    </location>
</feature>
<dbReference type="GO" id="GO:0000281">
    <property type="term" value="P:mitotic cytokinesis"/>
    <property type="evidence" value="ECO:0007669"/>
    <property type="project" value="TreeGrafter"/>
</dbReference>
<evidence type="ECO:0000259" key="34">
    <source>
        <dbReference type="PROSITE" id="PS50081"/>
    </source>
</evidence>
<dbReference type="SUPFAM" id="SSF57889">
    <property type="entry name" value="Cysteine-rich domain"/>
    <property type="match status" value="1"/>
</dbReference>
<keyword evidence="10" id="KW-1003">Cell membrane</keyword>
<sequence length="598" mass="66950">MDTAVLSLQGLYDKLRMQVDLLNENIEPNFIQMAQNFDECRRKWLRSQQELGSCKEVLTKAETERGALEVKLKHARNQVDVEIRRRQKAEADCEKLDRQIQLIRDLLTSEGSSNSIQLSAEQRSALAFLNTNCQGVSFALKLSLSTDWDSSTVRTVRLKKREKRRSSRNHIDGPPLASKRTRSTGRTSEMGNETLVTRTTVTVPPGGGPVEAVSTIETVPYWTRSRRKTGKIFPPSNPEGDAKMPPPSTPQKQGAVRLHEFVSKTVIKPESCVPCGKRIKFGKISLKCRDCRVVSHPECRERCPLPCIPNMGCTPVKIGEGVLADYVHDSSPMIPPLVVHCISEIEQRGLHETGLYRLSGADRTVKELKEKFLRGKTVPVLSKVDDIHAITGLLKDFLRNLKEPLLTFQLNRTFMNAAEVLDDDNSIALMYQTVSDLPPANRDTLAFLMLHLQRVAQSLDTRMDVSNLARVFGPTIVGHAVPDPDPMTILQDTKRQAKVVERLLSLPADYWRQFVAAEHEQPNLDHLIIENANCYATPERMSMLGPLTTPEHQLNKTPSSSSLSQRMKSSLTPRFGSKSKSAVGFSLQGKFFASPLLK</sequence>
<accession>A0A671VD33</accession>
<reference evidence="36" key="3">
    <citation type="submission" date="2025-09" db="UniProtKB">
        <authorList>
            <consortium name="Ensembl"/>
        </authorList>
    </citation>
    <scope>IDENTIFICATION</scope>
</reference>
<dbReference type="GO" id="GO:0051256">
    <property type="term" value="P:mitotic spindle midzone assembly"/>
    <property type="evidence" value="ECO:0007669"/>
    <property type="project" value="TreeGrafter"/>
</dbReference>
<dbReference type="Proteomes" id="UP000472265">
    <property type="component" value="Chromosome 7"/>
</dbReference>
<evidence type="ECO:0000256" key="2">
    <source>
        <dbReference type="ARBA" id="ARBA00004186"/>
    </source>
</evidence>
<evidence type="ECO:0000256" key="11">
    <source>
        <dbReference type="ARBA" id="ARBA00022490"/>
    </source>
</evidence>
<dbReference type="CDD" id="cd04382">
    <property type="entry name" value="RhoGAP_MgcRacGAP"/>
    <property type="match status" value="1"/>
</dbReference>
<keyword evidence="26" id="KW-0206">Cytoskeleton</keyword>
<keyword evidence="22 32" id="KW-0175">Coiled coil</keyword>
<reference evidence="36" key="2">
    <citation type="submission" date="2025-08" db="UniProtKB">
        <authorList>
            <consortium name="Ensembl"/>
        </authorList>
    </citation>
    <scope>IDENTIFICATION</scope>
</reference>
<keyword evidence="37" id="KW-1185">Reference proteome</keyword>
<dbReference type="FunFam" id="1.10.555.10:FF:000034">
    <property type="entry name" value="Rac GTPase-activating protein 1"/>
    <property type="match status" value="1"/>
</dbReference>
<evidence type="ECO:0000256" key="10">
    <source>
        <dbReference type="ARBA" id="ARBA00022475"/>
    </source>
</evidence>
<evidence type="ECO:0000256" key="12">
    <source>
        <dbReference type="ARBA" id="ARBA00022499"/>
    </source>
</evidence>
<keyword evidence="21" id="KW-0007">Acetylation</keyword>
<evidence type="ECO:0000313" key="36">
    <source>
        <dbReference type="Ensembl" id="ENSSAUP00010024280.1"/>
    </source>
</evidence>
<dbReference type="PANTHER" id="PTHR46199:SF5">
    <property type="entry name" value="RAC GTPASE-ACTIVATING PROTEIN 1"/>
    <property type="match status" value="1"/>
</dbReference>
<keyword evidence="27" id="KW-0539">Nucleus</keyword>
<dbReference type="PROSITE" id="PS50238">
    <property type="entry name" value="RHOGAP"/>
    <property type="match status" value="1"/>
</dbReference>
<dbReference type="GO" id="GO:0007266">
    <property type="term" value="P:Rho protein signal transduction"/>
    <property type="evidence" value="ECO:0007669"/>
    <property type="project" value="TreeGrafter"/>
</dbReference>
<evidence type="ECO:0000256" key="17">
    <source>
        <dbReference type="ARBA" id="ARBA00022782"/>
    </source>
</evidence>
<dbReference type="GO" id="GO:0006811">
    <property type="term" value="P:monoatomic ion transport"/>
    <property type="evidence" value="ECO:0007669"/>
    <property type="project" value="UniProtKB-KW"/>
</dbReference>
<feature type="compositionally biased region" description="Polar residues" evidence="33">
    <location>
        <begin position="184"/>
        <end position="193"/>
    </location>
</feature>
<evidence type="ECO:0000256" key="16">
    <source>
        <dbReference type="ARBA" id="ARBA00022771"/>
    </source>
</evidence>
<name>A0A671VD33_SPAAU</name>
<evidence type="ECO:0000256" key="9">
    <source>
        <dbReference type="ARBA" id="ARBA00022473"/>
    </source>
</evidence>
<dbReference type="GO" id="GO:0008270">
    <property type="term" value="F:zinc ion binding"/>
    <property type="evidence" value="ECO:0007669"/>
    <property type="project" value="UniProtKB-KW"/>
</dbReference>
<evidence type="ECO:0000256" key="30">
    <source>
        <dbReference type="ARBA" id="ARBA00067896"/>
    </source>
</evidence>
<evidence type="ECO:0000256" key="26">
    <source>
        <dbReference type="ARBA" id="ARBA00023212"/>
    </source>
</evidence>
<dbReference type="SMART" id="SM00324">
    <property type="entry name" value="RhoGAP"/>
    <property type="match status" value="1"/>
</dbReference>
<dbReference type="GO" id="GO:0032154">
    <property type="term" value="C:cleavage furrow"/>
    <property type="evidence" value="ECO:0007669"/>
    <property type="project" value="UniProtKB-SubCell"/>
</dbReference>
<dbReference type="FunFam" id="3.30.60.20:FF:000033">
    <property type="entry name" value="Rac GTPase-activating protein 1"/>
    <property type="match status" value="1"/>
</dbReference>
<gene>
    <name evidence="36" type="primary">RACGAP1</name>
    <name evidence="36" type="synonym">racgap1</name>
</gene>
<feature type="compositionally biased region" description="Basic residues" evidence="33">
    <location>
        <begin position="158"/>
        <end position="168"/>
    </location>
</feature>
<dbReference type="GeneTree" id="ENSGT00940000154610"/>
<proteinExistence type="predicted"/>
<keyword evidence="7" id="KW-0813">Transport</keyword>
<evidence type="ECO:0000256" key="33">
    <source>
        <dbReference type="SAM" id="MobiDB-lite"/>
    </source>
</evidence>
<dbReference type="GO" id="GO:0097149">
    <property type="term" value="C:centralspindlin complex"/>
    <property type="evidence" value="ECO:0007669"/>
    <property type="project" value="TreeGrafter"/>
</dbReference>
<dbReference type="GO" id="GO:0030496">
    <property type="term" value="C:midbody"/>
    <property type="evidence" value="ECO:0007669"/>
    <property type="project" value="UniProtKB-SubCell"/>
</dbReference>
<feature type="region of interest" description="Disordered" evidence="33">
    <location>
        <begin position="228"/>
        <end position="252"/>
    </location>
</feature>
<reference evidence="36" key="1">
    <citation type="submission" date="2021-04" db="EMBL/GenBank/DDBJ databases">
        <authorList>
            <consortium name="Wellcome Sanger Institute Data Sharing"/>
        </authorList>
    </citation>
    <scope>NUCLEOTIDE SEQUENCE [LARGE SCALE GENOMIC DNA]</scope>
</reference>
<dbReference type="PROSITE" id="PS00479">
    <property type="entry name" value="ZF_DAG_PE_1"/>
    <property type="match status" value="1"/>
</dbReference>
<evidence type="ECO:0000256" key="23">
    <source>
        <dbReference type="ARBA" id="ARBA00023065"/>
    </source>
</evidence>
<keyword evidence="25" id="KW-0472">Membrane</keyword>
<keyword evidence="12" id="KW-1017">Isopeptide bond</keyword>
<evidence type="ECO:0000256" key="21">
    <source>
        <dbReference type="ARBA" id="ARBA00022990"/>
    </source>
</evidence>
<keyword evidence="17" id="KW-0221">Differentiation</keyword>
<evidence type="ECO:0000256" key="13">
    <source>
        <dbReference type="ARBA" id="ARBA00022553"/>
    </source>
</evidence>
<keyword evidence="9" id="KW-0217">Developmental protein</keyword>
<evidence type="ECO:0000256" key="25">
    <source>
        <dbReference type="ARBA" id="ARBA00023136"/>
    </source>
</evidence>
<evidence type="ECO:0000256" key="8">
    <source>
        <dbReference type="ARBA" id="ARBA00022468"/>
    </source>
</evidence>
<keyword evidence="29" id="KW-0968">Cytoplasmic vesicle</keyword>
<keyword evidence="28" id="KW-0131">Cell cycle</keyword>
<dbReference type="GO" id="GO:0005096">
    <property type="term" value="F:GTPase activator activity"/>
    <property type="evidence" value="ECO:0007669"/>
    <property type="project" value="UniProtKB-KW"/>
</dbReference>